<organism evidence="1 2">
    <name type="scientific">Candidatus Magnetobacterium bavaricum</name>
    <dbReference type="NCBI Taxonomy" id="29290"/>
    <lineage>
        <taxon>Bacteria</taxon>
        <taxon>Pseudomonadati</taxon>
        <taxon>Nitrospirota</taxon>
        <taxon>Thermodesulfovibrionia</taxon>
        <taxon>Thermodesulfovibrionales</taxon>
        <taxon>Candidatus Magnetobacteriaceae</taxon>
        <taxon>Candidatus Magnetobacterium</taxon>
    </lineage>
</organism>
<dbReference type="AlphaFoldDB" id="A0A0F3GU80"/>
<dbReference type="Proteomes" id="UP000033423">
    <property type="component" value="Unassembled WGS sequence"/>
</dbReference>
<accession>A0A0F3GU80</accession>
<evidence type="ECO:0000313" key="1">
    <source>
        <dbReference type="EMBL" id="KJU85377.1"/>
    </source>
</evidence>
<reference evidence="1 2" key="1">
    <citation type="submission" date="2015-02" db="EMBL/GenBank/DDBJ databases">
        <title>Single-cell genomics of uncultivated deep-branching MTB reveals a conserved set of magnetosome genes.</title>
        <authorList>
            <person name="Kolinko S."/>
            <person name="Richter M."/>
            <person name="Glockner F.O."/>
            <person name="Brachmann A."/>
            <person name="Schuler D."/>
        </authorList>
    </citation>
    <scope>NUCLEOTIDE SEQUENCE [LARGE SCALE GENOMIC DNA]</scope>
    <source>
        <strain evidence="1">TM-1</strain>
    </source>
</reference>
<comment type="caution">
    <text evidence="1">The sequence shown here is derived from an EMBL/GenBank/DDBJ whole genome shotgun (WGS) entry which is preliminary data.</text>
</comment>
<proteinExistence type="predicted"/>
<evidence type="ECO:0000313" key="2">
    <source>
        <dbReference type="Proteomes" id="UP000033423"/>
    </source>
</evidence>
<gene>
    <name evidence="1" type="ORF">MBAV_002426</name>
</gene>
<protein>
    <submittedName>
        <fullName evidence="1">Uncharacterized protein</fullName>
    </submittedName>
</protein>
<name>A0A0F3GU80_9BACT</name>
<dbReference type="EMBL" id="LACI01001049">
    <property type="protein sequence ID" value="KJU85377.1"/>
    <property type="molecule type" value="Genomic_DNA"/>
</dbReference>
<keyword evidence="2" id="KW-1185">Reference proteome</keyword>
<sequence length="51" mass="5500">MTAWALGMTEIEAIEAEIESFTEGHLAIGDSSPEAQMVAFQMGHLGYCPDI</sequence>